<evidence type="ECO:0000313" key="2">
    <source>
        <dbReference type="Proteomes" id="UP000297299"/>
    </source>
</evidence>
<proteinExistence type="predicted"/>
<organism evidence="1 2">
    <name type="scientific">Botryotinia calthae</name>
    <dbReference type="NCBI Taxonomy" id="38488"/>
    <lineage>
        <taxon>Eukaryota</taxon>
        <taxon>Fungi</taxon>
        <taxon>Dikarya</taxon>
        <taxon>Ascomycota</taxon>
        <taxon>Pezizomycotina</taxon>
        <taxon>Leotiomycetes</taxon>
        <taxon>Helotiales</taxon>
        <taxon>Sclerotiniaceae</taxon>
        <taxon>Botryotinia</taxon>
    </lineage>
</organism>
<evidence type="ECO:0008006" key="3">
    <source>
        <dbReference type="Google" id="ProtNLM"/>
    </source>
</evidence>
<dbReference type="AlphaFoldDB" id="A0A4Y8D1T2"/>
<protein>
    <recommendedName>
        <fullName evidence="3">Heterokaryon incompatibility domain-containing protein</fullName>
    </recommendedName>
</protein>
<dbReference type="EMBL" id="PHWZ01000204">
    <property type="protein sequence ID" value="TEY58655.1"/>
    <property type="molecule type" value="Genomic_DNA"/>
</dbReference>
<dbReference type="OrthoDB" id="3485711at2759"/>
<dbReference type="Proteomes" id="UP000297299">
    <property type="component" value="Unassembled WGS sequence"/>
</dbReference>
<evidence type="ECO:0000313" key="1">
    <source>
        <dbReference type="EMBL" id="TEY58655.1"/>
    </source>
</evidence>
<dbReference type="PANTHER" id="PTHR33112:SF10">
    <property type="entry name" value="TOL"/>
    <property type="match status" value="1"/>
</dbReference>
<keyword evidence="2" id="KW-1185">Reference proteome</keyword>
<reference evidence="1 2" key="1">
    <citation type="submission" date="2017-11" db="EMBL/GenBank/DDBJ databases">
        <title>Comparative genomics of Botrytis spp.</title>
        <authorList>
            <person name="Valero-Jimenez C.A."/>
            <person name="Tapia P."/>
            <person name="Veloso J."/>
            <person name="Silva-Moreno E."/>
            <person name="Staats M."/>
            <person name="Valdes J.H."/>
            <person name="Van Kan J.A.L."/>
        </authorList>
    </citation>
    <scope>NUCLEOTIDE SEQUENCE [LARGE SCALE GENOMIC DNA]</scope>
    <source>
        <strain evidence="1 2">MUCL2830</strain>
    </source>
</reference>
<dbReference type="PANTHER" id="PTHR33112">
    <property type="entry name" value="DOMAIN PROTEIN, PUTATIVE-RELATED"/>
    <property type="match status" value="1"/>
</dbReference>
<comment type="caution">
    <text evidence="1">The sequence shown here is derived from an EMBL/GenBank/DDBJ whole genome shotgun (WGS) entry which is preliminary data.</text>
</comment>
<name>A0A4Y8D1T2_9HELO</name>
<accession>A0A4Y8D1T2</accession>
<gene>
    <name evidence="1" type="ORF">BOTCAL_0204g00120</name>
</gene>
<sequence>MLMDRRTTLPSAEAPLDFYLRVLYGKRVGILVDVGEAADYDCLHMCFHELHSIEQKTMEKLESRHIKQFARGEYLENLKDLVKTQIQPWIEACCNYRENHENCGRTVGTNILPTSLIDVGTMDNQSVRLITTMDSMEPSKHPYLILSYCWGRGNDVAKTTTGNFESRLCSFDTAYLPKTIQDAIILTRIMNTITYGSMQFILSNPQRTMTLANSKRKRAKCEITTPTPSAL</sequence>